<dbReference type="InterPro" id="IPR043128">
    <property type="entry name" value="Rev_trsase/Diguanyl_cyclase"/>
</dbReference>
<dbReference type="AlphaFoldDB" id="A0A6L7G324"/>
<dbReference type="RefSeq" id="WP_160891847.1">
    <property type="nucleotide sequence ID" value="NZ_WUMU01000003.1"/>
</dbReference>
<evidence type="ECO:0000313" key="4">
    <source>
        <dbReference type="EMBL" id="MXN16983.1"/>
    </source>
</evidence>
<evidence type="ECO:0000256" key="1">
    <source>
        <dbReference type="ARBA" id="ARBA00012528"/>
    </source>
</evidence>
<dbReference type="PANTHER" id="PTHR45138">
    <property type="entry name" value="REGULATORY COMPONENTS OF SENSORY TRANSDUCTION SYSTEM"/>
    <property type="match status" value="1"/>
</dbReference>
<evidence type="ECO:0000313" key="5">
    <source>
        <dbReference type="Proteomes" id="UP000477911"/>
    </source>
</evidence>
<sequence length="326" mass="35585">MGRDRRKLDDEAGRLAALRRTAILDTPPEAPFDRITALVCTVLGVPMAHVSLVDRDRVWLKSAVGLKIRGVPRDRSFCTLTIQTFEPMMIPDATQDARVRDLEAVTGEIGIRSYLGIPLESPDGYVLGSLCALDTRPRSFTEAEIATLKGFARLVMSELELRQIAHSDALTGAMTRRGWMEAAEREIAESRRDGMPAALLLMDIDHFKRINDTHGHASGDLVLREVAQTCFAELREADLLARIGGEEFAALLPLTDTEGALALAERLRAAISGRLLRVEGGMLHVTASFGVAGLTPGITGIEDWLSAADALLYRAKMDGRNLCRVA</sequence>
<dbReference type="EMBL" id="WUMU01000003">
    <property type="protein sequence ID" value="MXN16983.1"/>
    <property type="molecule type" value="Genomic_DNA"/>
</dbReference>
<proteinExistence type="predicted"/>
<dbReference type="FunFam" id="3.30.70.270:FF:000001">
    <property type="entry name" value="Diguanylate cyclase domain protein"/>
    <property type="match status" value="1"/>
</dbReference>
<dbReference type="InterPro" id="IPR029016">
    <property type="entry name" value="GAF-like_dom_sf"/>
</dbReference>
<feature type="domain" description="GGDEF" evidence="3">
    <location>
        <begin position="195"/>
        <end position="326"/>
    </location>
</feature>
<accession>A0A6L7G324</accession>
<reference evidence="4 5" key="1">
    <citation type="submission" date="2019-12" db="EMBL/GenBank/DDBJ databases">
        <authorList>
            <person name="Li M."/>
        </authorList>
    </citation>
    <scope>NUCLEOTIDE SEQUENCE [LARGE SCALE GENOMIC DNA]</scope>
    <source>
        <strain evidence="4 5">GBMRC 2024</strain>
    </source>
</reference>
<dbReference type="Gene3D" id="3.30.70.270">
    <property type="match status" value="1"/>
</dbReference>
<keyword evidence="5" id="KW-1185">Reference proteome</keyword>
<protein>
    <recommendedName>
        <fullName evidence="1">diguanylate cyclase</fullName>
        <ecNumber evidence="1">2.7.7.65</ecNumber>
    </recommendedName>
</protein>
<gene>
    <name evidence="4" type="ORF">GR170_03990</name>
</gene>
<dbReference type="NCBIfam" id="TIGR00254">
    <property type="entry name" value="GGDEF"/>
    <property type="match status" value="1"/>
</dbReference>
<name>A0A6L7G324_9RHOB</name>
<dbReference type="PANTHER" id="PTHR45138:SF9">
    <property type="entry name" value="DIGUANYLATE CYCLASE DGCM-RELATED"/>
    <property type="match status" value="1"/>
</dbReference>
<dbReference type="Gene3D" id="3.30.450.40">
    <property type="match status" value="1"/>
</dbReference>
<dbReference type="Pfam" id="PF00990">
    <property type="entry name" value="GGDEF"/>
    <property type="match status" value="1"/>
</dbReference>
<evidence type="ECO:0000256" key="2">
    <source>
        <dbReference type="ARBA" id="ARBA00034247"/>
    </source>
</evidence>
<dbReference type="SUPFAM" id="SSF55073">
    <property type="entry name" value="Nucleotide cyclase"/>
    <property type="match status" value="1"/>
</dbReference>
<dbReference type="EC" id="2.7.7.65" evidence="1"/>
<dbReference type="InterPro" id="IPR003018">
    <property type="entry name" value="GAF"/>
</dbReference>
<dbReference type="SUPFAM" id="SSF55781">
    <property type="entry name" value="GAF domain-like"/>
    <property type="match status" value="1"/>
</dbReference>
<dbReference type="SMART" id="SM00267">
    <property type="entry name" value="GGDEF"/>
    <property type="match status" value="1"/>
</dbReference>
<dbReference type="InterPro" id="IPR050469">
    <property type="entry name" value="Diguanylate_Cyclase"/>
</dbReference>
<comment type="catalytic activity">
    <reaction evidence="2">
        <text>2 GTP = 3',3'-c-di-GMP + 2 diphosphate</text>
        <dbReference type="Rhea" id="RHEA:24898"/>
        <dbReference type="ChEBI" id="CHEBI:33019"/>
        <dbReference type="ChEBI" id="CHEBI:37565"/>
        <dbReference type="ChEBI" id="CHEBI:58805"/>
        <dbReference type="EC" id="2.7.7.65"/>
    </reaction>
</comment>
<dbReference type="CDD" id="cd01949">
    <property type="entry name" value="GGDEF"/>
    <property type="match status" value="1"/>
</dbReference>
<organism evidence="4 5">
    <name type="scientific">Pseudooceanicola albus</name>
    <dbReference type="NCBI Taxonomy" id="2692189"/>
    <lineage>
        <taxon>Bacteria</taxon>
        <taxon>Pseudomonadati</taxon>
        <taxon>Pseudomonadota</taxon>
        <taxon>Alphaproteobacteria</taxon>
        <taxon>Rhodobacterales</taxon>
        <taxon>Paracoccaceae</taxon>
        <taxon>Pseudooceanicola</taxon>
    </lineage>
</organism>
<dbReference type="Proteomes" id="UP000477911">
    <property type="component" value="Unassembled WGS sequence"/>
</dbReference>
<evidence type="ECO:0000259" key="3">
    <source>
        <dbReference type="PROSITE" id="PS50887"/>
    </source>
</evidence>
<dbReference type="InterPro" id="IPR029787">
    <property type="entry name" value="Nucleotide_cyclase"/>
</dbReference>
<dbReference type="InterPro" id="IPR000160">
    <property type="entry name" value="GGDEF_dom"/>
</dbReference>
<comment type="caution">
    <text evidence="4">The sequence shown here is derived from an EMBL/GenBank/DDBJ whole genome shotgun (WGS) entry which is preliminary data.</text>
</comment>
<dbReference type="PROSITE" id="PS50887">
    <property type="entry name" value="GGDEF"/>
    <property type="match status" value="1"/>
</dbReference>
<dbReference type="SMART" id="SM00065">
    <property type="entry name" value="GAF"/>
    <property type="match status" value="1"/>
</dbReference>
<dbReference type="GO" id="GO:0052621">
    <property type="term" value="F:diguanylate cyclase activity"/>
    <property type="evidence" value="ECO:0007669"/>
    <property type="project" value="UniProtKB-EC"/>
</dbReference>
<dbReference type="Pfam" id="PF01590">
    <property type="entry name" value="GAF"/>
    <property type="match status" value="1"/>
</dbReference>